<dbReference type="Pfam" id="PF01136">
    <property type="entry name" value="Peptidase_U32"/>
    <property type="match status" value="1"/>
</dbReference>
<evidence type="ECO:0000256" key="1">
    <source>
        <dbReference type="ARBA" id="ARBA00022670"/>
    </source>
</evidence>
<dbReference type="InterPro" id="IPR032525">
    <property type="entry name" value="Peptidase_U32_C"/>
</dbReference>
<dbReference type="Pfam" id="PF16325">
    <property type="entry name" value="Peptidase_U32_C"/>
    <property type="match status" value="1"/>
</dbReference>
<dbReference type="PANTHER" id="PTHR30217">
    <property type="entry name" value="PEPTIDASE U32 FAMILY"/>
    <property type="match status" value="1"/>
</dbReference>
<proteinExistence type="inferred from homology"/>
<dbReference type="PROSITE" id="PS01276">
    <property type="entry name" value="PEPTIDASE_U32"/>
    <property type="match status" value="1"/>
</dbReference>
<evidence type="ECO:0000313" key="6">
    <source>
        <dbReference type="Proteomes" id="UP000430508"/>
    </source>
</evidence>
<feature type="domain" description="Peptidase family U32 C-terminal" evidence="4">
    <location>
        <begin position="322"/>
        <end position="411"/>
    </location>
</feature>
<evidence type="ECO:0000259" key="4">
    <source>
        <dbReference type="Pfam" id="PF16325"/>
    </source>
</evidence>
<dbReference type="AlphaFoldDB" id="A0A857DHT2"/>
<evidence type="ECO:0000256" key="3">
    <source>
        <dbReference type="ARBA" id="ARBA00038374"/>
    </source>
</evidence>
<dbReference type="EMBL" id="CP046996">
    <property type="protein sequence ID" value="QHA00343.1"/>
    <property type="molecule type" value="Genomic_DNA"/>
</dbReference>
<evidence type="ECO:0000313" key="5">
    <source>
        <dbReference type="EMBL" id="QHA00343.1"/>
    </source>
</evidence>
<comment type="similarity">
    <text evidence="3">Belongs to the peptidase U32 family.</text>
</comment>
<name>A0A857DHT2_9FIRM</name>
<gene>
    <name evidence="5" type="ORF">GQ588_06700</name>
</gene>
<dbReference type="RefSeq" id="WP_019225794.1">
    <property type="nucleotide sequence ID" value="NZ_CP046996.1"/>
</dbReference>
<protein>
    <submittedName>
        <fullName evidence="5">Peptidase U32</fullName>
    </submittedName>
</protein>
<reference evidence="5 6" key="1">
    <citation type="submission" date="2019-12" db="EMBL/GenBank/DDBJ databases">
        <title>Sequence classification of anaerobic respiratory reductive dehalogenases: First we see many, then we see few.</title>
        <authorList>
            <person name="Molenda O."/>
            <person name="Puentes Jacome L.A."/>
            <person name="Cao X."/>
            <person name="Nesbo C.L."/>
            <person name="Tang S."/>
            <person name="Morson N."/>
            <person name="Patron J."/>
            <person name="Lomheim L."/>
            <person name="Wishart D.S."/>
            <person name="Edwards E.A."/>
        </authorList>
    </citation>
    <scope>NUCLEOTIDE SEQUENCE [LARGE SCALE GENOMIC DNA]</scope>
    <source>
        <strain evidence="5 6">12DCA</strain>
    </source>
</reference>
<dbReference type="GO" id="GO:0008233">
    <property type="term" value="F:peptidase activity"/>
    <property type="evidence" value="ECO:0007669"/>
    <property type="project" value="UniProtKB-KW"/>
</dbReference>
<evidence type="ECO:0000256" key="2">
    <source>
        <dbReference type="ARBA" id="ARBA00022801"/>
    </source>
</evidence>
<keyword evidence="1" id="KW-0645">Protease</keyword>
<dbReference type="InterPro" id="IPR051454">
    <property type="entry name" value="RNA/ubiquinone_mod_enzymes"/>
</dbReference>
<dbReference type="PANTHER" id="PTHR30217:SF6">
    <property type="entry name" value="TRNA HYDROXYLATION PROTEIN P"/>
    <property type="match status" value="1"/>
</dbReference>
<dbReference type="Proteomes" id="UP000430508">
    <property type="component" value="Chromosome"/>
</dbReference>
<keyword evidence="2" id="KW-0378">Hydrolase</keyword>
<organism evidence="5 6">
    <name type="scientific">Dehalobacter restrictus</name>
    <dbReference type="NCBI Taxonomy" id="55583"/>
    <lineage>
        <taxon>Bacteria</taxon>
        <taxon>Bacillati</taxon>
        <taxon>Bacillota</taxon>
        <taxon>Clostridia</taxon>
        <taxon>Eubacteriales</taxon>
        <taxon>Desulfitobacteriaceae</taxon>
        <taxon>Dehalobacter</taxon>
    </lineage>
</organism>
<accession>A0A857DHT2</accession>
<dbReference type="Gene3D" id="2.40.30.10">
    <property type="entry name" value="Translation factors"/>
    <property type="match status" value="1"/>
</dbReference>
<sequence length="417" mass="46975">MNKPELLAPAGDFEKLKFAFAYGADAVYAGGASFGLRAYAGNLNDNELKWGAEYAHRLGRKIYIAVNIFAHEQDFAGLKDYLIRLTELEIDGIIVSDPGILSLAQKETPGLPVHLSTQANCTNAASANFWFSQGVRRAVLARELTLEELKTLCPQAQGELEIFVHGAMCMSYSGRCLLSNYLTGRDANHGECTHPCRWGYALVEEKRPGQYFPLEEDVRGSYIFNSHDLCLLPHLPLLKDLNLASYKIEGRMKSAYYVASTVKVYREALDVLWEQGETKFREKIPSWLAEMDKVSHRDYSTGFLFGKPGAEAHNIETSNYIREYSFVGRVLEQEECAAIGKETEYGCWIEQRNHFREGDELEVLAPEGEPWTFRVNGLWNLDGEETDVARHPQQKLKIAAPAPLQPFSILRKVVPAR</sequence>
<dbReference type="InterPro" id="IPR001539">
    <property type="entry name" value="Peptidase_U32"/>
</dbReference>
<dbReference type="GO" id="GO:0006508">
    <property type="term" value="P:proteolysis"/>
    <property type="evidence" value="ECO:0007669"/>
    <property type="project" value="UniProtKB-KW"/>
</dbReference>